<dbReference type="Proteomes" id="UP000198825">
    <property type="component" value="Chromosome I"/>
</dbReference>
<dbReference type="RefSeq" id="WP_091072337.1">
    <property type="nucleotide sequence ID" value="NZ_LT629799.1"/>
</dbReference>
<evidence type="ECO:0000313" key="2">
    <source>
        <dbReference type="Proteomes" id="UP000198825"/>
    </source>
</evidence>
<accession>A0A1H2LI54</accession>
<evidence type="ECO:0000313" key="1">
    <source>
        <dbReference type="EMBL" id="SDU80308.1"/>
    </source>
</evidence>
<sequence length="179" mass="18739">MTSSEGSPRPSIEVAPLQSRGSLYGFLLMGRWPDDTVEWAKFLVLAVRMAAVPGLLGTSTVFRVREELPEDPQPGAVGLVVAEGSLIGSNPLRPGQFAESTPPGLLVLHPPGSTPRAVPEYEVASGCVFLPGLPHLGLDHRAAWVQADVEGTVTRLDTRTGLDPSGNADTAALALLLAA</sequence>
<dbReference type="EMBL" id="LT629799">
    <property type="protein sequence ID" value="SDU80308.1"/>
    <property type="molecule type" value="Genomic_DNA"/>
</dbReference>
<dbReference type="STRING" id="546874.SAMN04488544_0158"/>
<organism evidence="1 2">
    <name type="scientific">Microlunatus sagamiharensis</name>
    <dbReference type="NCBI Taxonomy" id="546874"/>
    <lineage>
        <taxon>Bacteria</taxon>
        <taxon>Bacillati</taxon>
        <taxon>Actinomycetota</taxon>
        <taxon>Actinomycetes</taxon>
        <taxon>Propionibacteriales</taxon>
        <taxon>Propionibacteriaceae</taxon>
        <taxon>Microlunatus</taxon>
    </lineage>
</organism>
<evidence type="ECO:0008006" key="3">
    <source>
        <dbReference type="Google" id="ProtNLM"/>
    </source>
</evidence>
<proteinExistence type="predicted"/>
<dbReference type="OrthoDB" id="4865010at2"/>
<keyword evidence="2" id="KW-1185">Reference proteome</keyword>
<reference evidence="2" key="1">
    <citation type="submission" date="2016-10" db="EMBL/GenBank/DDBJ databases">
        <authorList>
            <person name="Varghese N."/>
            <person name="Submissions S."/>
        </authorList>
    </citation>
    <scope>NUCLEOTIDE SEQUENCE [LARGE SCALE GENOMIC DNA]</scope>
    <source>
        <strain evidence="2">DSM 21743</strain>
    </source>
</reference>
<protein>
    <recommendedName>
        <fullName evidence="3">Peptidase</fullName>
    </recommendedName>
</protein>
<gene>
    <name evidence="1" type="ORF">SAMN04488544_0158</name>
</gene>
<name>A0A1H2LI54_9ACTN</name>
<dbReference type="AlphaFoldDB" id="A0A1H2LI54"/>